<dbReference type="Proteomes" id="UP000007494">
    <property type="component" value="Chromosome X"/>
</dbReference>
<reference evidence="3" key="1">
    <citation type="submission" date="2011-02" db="EMBL/GenBank/DDBJ databases">
        <authorList>
            <person name="Aslett M."/>
        </authorList>
    </citation>
    <scope>NUCLEOTIDE SEQUENCE</scope>
    <source>
        <strain evidence="3">Liverpool</strain>
    </source>
</reference>
<dbReference type="GO" id="GO:0042147">
    <property type="term" value="P:retrograde transport, endosome to Golgi"/>
    <property type="evidence" value="ECO:0007669"/>
    <property type="project" value="InterPro"/>
</dbReference>
<feature type="region of interest" description="Disordered" evidence="2">
    <location>
        <begin position="1762"/>
        <end position="1797"/>
    </location>
</feature>
<feature type="compositionally biased region" description="Basic and acidic residues" evidence="2">
    <location>
        <begin position="102"/>
        <end position="120"/>
    </location>
</feature>
<feature type="compositionally biased region" description="Low complexity" evidence="2">
    <location>
        <begin position="1668"/>
        <end position="1695"/>
    </location>
</feature>
<dbReference type="EMBL" id="LN714485">
    <property type="protein sequence ID" value="CEL68824.1"/>
    <property type="molecule type" value="Genomic_DNA"/>
</dbReference>
<feature type="compositionally biased region" description="Polar residues" evidence="2">
    <location>
        <begin position="1846"/>
        <end position="1857"/>
    </location>
</feature>
<evidence type="ECO:0000256" key="2">
    <source>
        <dbReference type="SAM" id="MobiDB-lite"/>
    </source>
</evidence>
<feature type="compositionally biased region" description="Low complexity" evidence="2">
    <location>
        <begin position="1925"/>
        <end position="1935"/>
    </location>
</feature>
<feature type="region of interest" description="Disordered" evidence="2">
    <location>
        <begin position="675"/>
        <end position="709"/>
    </location>
</feature>
<dbReference type="InterPro" id="IPR040047">
    <property type="entry name" value="VPS50"/>
</dbReference>
<feature type="region of interest" description="Disordered" evidence="2">
    <location>
        <begin position="1"/>
        <end position="187"/>
    </location>
</feature>
<feature type="region of interest" description="Disordered" evidence="2">
    <location>
        <begin position="820"/>
        <end position="839"/>
    </location>
</feature>
<feature type="compositionally biased region" description="Basic and acidic residues" evidence="2">
    <location>
        <begin position="994"/>
        <end position="1012"/>
    </location>
</feature>
<name>F0VLJ7_NEOCL</name>
<dbReference type="GO" id="GO:0005829">
    <property type="term" value="C:cytosol"/>
    <property type="evidence" value="ECO:0007669"/>
    <property type="project" value="GOC"/>
</dbReference>
<evidence type="ECO:0000313" key="4">
    <source>
        <dbReference type="EMBL" id="CEL68824.1"/>
    </source>
</evidence>
<feature type="compositionally biased region" description="Polar residues" evidence="2">
    <location>
        <begin position="693"/>
        <end position="703"/>
    </location>
</feature>
<feature type="compositionally biased region" description="Basic and acidic residues" evidence="2">
    <location>
        <begin position="13"/>
        <end position="23"/>
    </location>
</feature>
<dbReference type="PANTHER" id="PTHR13258">
    <property type="entry name" value="SYNDETIN"/>
    <property type="match status" value="1"/>
</dbReference>
<feature type="region of interest" description="Disordered" evidence="2">
    <location>
        <begin position="1132"/>
        <end position="1151"/>
    </location>
</feature>
<feature type="compositionally biased region" description="Low complexity" evidence="2">
    <location>
        <begin position="65"/>
        <end position="94"/>
    </location>
</feature>
<keyword evidence="1" id="KW-0175">Coiled coil</keyword>
<reference evidence="3" key="2">
    <citation type="submission" date="2011-03" db="EMBL/GenBank/DDBJ databases">
        <title>Comparative genomics and transcriptomics of Neospora caninum and Toxoplasma gondii.</title>
        <authorList>
            <person name="Reid A.J."/>
            <person name="Sohal A."/>
            <person name="Harris D."/>
            <person name="Quail M."/>
            <person name="Sanders M."/>
            <person name="Berriman M."/>
            <person name="Wastling J.M."/>
            <person name="Pain A."/>
        </authorList>
    </citation>
    <scope>NUCLEOTIDE SEQUENCE</scope>
    <source>
        <strain evidence="3">Liverpool</strain>
    </source>
</reference>
<dbReference type="VEuPathDB" id="ToxoDB:NCLIV_045580"/>
<dbReference type="GO" id="GO:0000149">
    <property type="term" value="F:SNARE binding"/>
    <property type="evidence" value="ECO:0007669"/>
    <property type="project" value="TreeGrafter"/>
</dbReference>
<feature type="coiled-coil region" evidence="1">
    <location>
        <begin position="353"/>
        <end position="413"/>
    </location>
</feature>
<reference evidence="4" key="4">
    <citation type="journal article" date="2015" name="PLoS ONE">
        <title>Comprehensive Evaluation of Toxoplasma gondii VEG and Neospora caninum LIV Genomes with Tachyzoite Stage Transcriptome and Proteome Defines Novel Transcript Features.</title>
        <authorList>
            <person name="Ramaprasad A."/>
            <person name="Mourier T."/>
            <person name="Naeem R."/>
            <person name="Malas T.B."/>
            <person name="Moussa E."/>
            <person name="Panigrahi A."/>
            <person name="Vermont S.J."/>
            <person name="Otto T.D."/>
            <person name="Wastling J."/>
            <person name="Pain A."/>
        </authorList>
    </citation>
    <scope>NUCLEOTIDE SEQUENCE</scope>
    <source>
        <strain evidence="4">Liverpool</strain>
    </source>
</reference>
<reference evidence="5" key="3">
    <citation type="journal article" date="2012" name="PLoS Pathog.">
        <title>Comparative genomics of the apicomplexan parasites Toxoplasma gondii and Neospora caninum: Coccidia differing in host range and transmission strategy.</title>
        <authorList>
            <person name="Reid A.J."/>
            <person name="Vermont S.J."/>
            <person name="Cotton J.A."/>
            <person name="Harris D."/>
            <person name="Hill-Cawthorne G.A."/>
            <person name="Konen-Waisman S."/>
            <person name="Latham S.M."/>
            <person name="Mourier T."/>
            <person name="Norton R."/>
            <person name="Quail M.A."/>
            <person name="Sanders M."/>
            <person name="Shanmugam D."/>
            <person name="Sohal A."/>
            <person name="Wasmuth J.D."/>
            <person name="Brunk B."/>
            <person name="Grigg M.E."/>
            <person name="Howard J.C."/>
            <person name="Parkinson J."/>
            <person name="Roos D.S."/>
            <person name="Trees A.J."/>
            <person name="Berriman M."/>
            <person name="Pain A."/>
            <person name="Wastling J.M."/>
        </authorList>
    </citation>
    <scope>NUCLEOTIDE SEQUENCE [LARGE SCALE GENOMIC DNA]</scope>
    <source>
        <strain evidence="5">Liverpool</strain>
    </source>
</reference>
<dbReference type="PANTHER" id="PTHR13258:SF0">
    <property type="entry name" value="SYNDETIN"/>
    <property type="match status" value="1"/>
</dbReference>
<feature type="compositionally biased region" description="Polar residues" evidence="2">
    <location>
        <begin position="226"/>
        <end position="237"/>
    </location>
</feature>
<dbReference type="GeneID" id="13442006"/>
<sequence>MEEEEEPCFRLSGADKPHNDRDSVSTSGNETFPNPFPIEDLLSGPEECSSSARPLPSFHAPPVPSSSTCSMPSSSSASGSASSPSFPLSSSSAANGRATQEGLREEQKRIEDRATQRRGEVALGEPSLQQGIDFKGNGDCSPSSREGRNAGPRAAGVLRQKGETNGNLSSPLSSVPASTPPSPSFSSALDLLPQVYIQQLDRQLGNRRDSVSVASSFHNGDRDASSVRTCFSSSPSPTGRERTSSSSTLPLPSPAPSSRPDDSFLGARRRVSSPPPPSAGETAGRPEGRKGGHEVCRQSEQPTKRTGDPAEAARDTDQEERLFSVTEVTIKKMEIEAMKAALDGRRDDEAELWEQLQRQRERGQERRRKMREKQHDEGVQWELENVLSEGFELDQVVARIDELEVLKSKLEAETVVCVRRRQGELVSSSKALRELEADFQALHLQASATRQLLVAYRQRLLVPSLRVVLQQKKQQEQQERLRLLLQIQKVAALDMALGECQAENLMPLAASLLVEALSLPLVAHGGKVRLPGVQSREGDTGGDKEPEGASPQDGKDANDAGVIRCMQEAKEKLLGSLTSLRGSIDKALERASQSLPPPPASLSVALPSPSVSPFAPSPSSCPWAQYIAALAAAALLPPSVSIGEMLVGHLVASAEKTGQQILLAFLPASLFSSGAQGGEERGLATRPSRRQGRASTSPGNNSGADGGPWRRERKEQLLILRERVFVSPGETRNRGSAVQAREAPPSLGRLAKKVKAQDALSCLVKIFEVHMDVLLGFSSLLSWHSDLISLHLQSLSPPAQAASASPAFVSSPSSLFSPQAVAGEAAPGDSGAVPATSRGEVDAAKGEACVRTTLEVAADSAAQARAENGQAAVAGRLHFVSLLFHVYHSLQAHRRRIWTALQDQVLDVLAHLTLADAHSCPAVNDVVSVIHGVYAYVISGCRLCCVSDKAQEGRVEKMEREALDLLARVSRTDGRVSSHLKSWIRKEAAGLEAARDGARGDGRAEEGRREAPRSLLPSRSPVIEELYRQVLRLLDALEREELRSLLHLLEEENWQRLPVPRTFSFFAFGRQVPPAVPFEVYSHPNPALFHACTFRVHSSATVRESDATVPPFFRQPFPPRLPPFPYAREAEELAAEKGGGQPRSSGTAALAPFQENGEPLVSRTGLGRDTSESSALGLLPEKNCFRGWCLGRPLPGVPHCLYSDEVAALTSDGGCRAGSLQSPVVSLTAKLTAKEMRQFFRLAYAFPLATFPSTCAVLDQVGFYIVVAAGVSLASGTFSSLLASPVSPSLASLAGDSGDAQMRRKFLEATDAAVLQSRSPALRALLLRQEARVRLLFDATKSPAGSRVREAVSADAARRRPSCLSQGDASGGVSGGSGACGFDQDSEEEDDRAGNRGGCLGAASQSVNLAHILRPMAKQSSPGALWGAAERTTAVDSAAAMAADLRQQLCVALAPNPNPGWLGERLTREQQRQVRGDLEKLQEAADELRSVAFLDLAGCLCDSPAFICSLLRAVSCDFSQTPEKEPSASLGLASYHASMGGVFAPRPSSQSTGPGGASCASVERALESQRGLLRDLTRRLRCAGGGAIALTTQRDLWRAIEVRSILDCVEVLSAAPLPPAPAVQSLSPDPLLCLADSLRGFLRDVHALVLTSSEAAADGSRSARASGANAFTEARASPAAPSSSLGGSVSTGRTGPCPRAAPTAGGTCAERRGEGDDGAKHRCFFGGVDLAFLDSFTEAIAMSAADVLQWCRYQQKRTAQVSPAGGEAPMAANGAGRETVPGAAGDRADRRAAGARQRGREAVYSLRVLSNAVLRMEGFGFLPRGKASDLERQYMSLLAENEQKRTPQQSQATSPVSAESVRLVPPPVEETPKDDAERAEDGNSGREARRGDFGSKINSVSVSAASGRTKPVNVQGNQAAMEPRQSAAWQQAAAAVDRHPNSPSPEELNRYLKQLDHHRRLRTRGQDQSGV</sequence>
<dbReference type="OMA" id="AYVISGC"/>
<feature type="region of interest" description="Disordered" evidence="2">
    <location>
        <begin position="530"/>
        <end position="558"/>
    </location>
</feature>
<organism evidence="3 5">
    <name type="scientific">Neospora caninum (strain Liverpool)</name>
    <dbReference type="NCBI Taxonomy" id="572307"/>
    <lineage>
        <taxon>Eukaryota</taxon>
        <taxon>Sar</taxon>
        <taxon>Alveolata</taxon>
        <taxon>Apicomplexa</taxon>
        <taxon>Conoidasida</taxon>
        <taxon>Coccidia</taxon>
        <taxon>Eucoccidiorida</taxon>
        <taxon>Eimeriorina</taxon>
        <taxon>Sarcocystidae</taxon>
        <taxon>Neospora</taxon>
    </lineage>
</organism>
<evidence type="ECO:0000256" key="1">
    <source>
        <dbReference type="SAM" id="Coils"/>
    </source>
</evidence>
<feature type="compositionally biased region" description="Basic and acidic residues" evidence="2">
    <location>
        <begin position="1870"/>
        <end position="1893"/>
    </location>
</feature>
<dbReference type="RefSeq" id="XP_003884156.1">
    <property type="nucleotide sequence ID" value="XM_003884107.1"/>
</dbReference>
<proteinExistence type="predicted"/>
<dbReference type="InParanoid" id="F0VLJ7"/>
<feature type="region of interest" description="Disordered" evidence="2">
    <location>
        <begin position="994"/>
        <end position="1013"/>
    </location>
</feature>
<dbReference type="GO" id="GO:0032456">
    <property type="term" value="P:endocytic recycling"/>
    <property type="evidence" value="ECO:0007669"/>
    <property type="project" value="InterPro"/>
</dbReference>
<feature type="compositionally biased region" description="Gly residues" evidence="2">
    <location>
        <begin position="1369"/>
        <end position="1379"/>
    </location>
</feature>
<feature type="compositionally biased region" description="Basic and acidic residues" evidence="2">
    <location>
        <begin position="536"/>
        <end position="558"/>
    </location>
</feature>
<feature type="compositionally biased region" description="Basic and acidic residues" evidence="2">
    <location>
        <begin position="284"/>
        <end position="321"/>
    </location>
</feature>
<keyword evidence="5" id="KW-1185">Reference proteome</keyword>
<evidence type="ECO:0000313" key="5">
    <source>
        <dbReference type="Proteomes" id="UP000007494"/>
    </source>
</evidence>
<dbReference type="OrthoDB" id="332647at2759"/>
<feature type="region of interest" description="Disordered" evidence="2">
    <location>
        <begin position="1841"/>
        <end position="1947"/>
    </location>
</feature>
<dbReference type="GO" id="GO:1990745">
    <property type="term" value="C:EARP complex"/>
    <property type="evidence" value="ECO:0007669"/>
    <property type="project" value="InterPro"/>
</dbReference>
<protein>
    <submittedName>
        <fullName evidence="4">Unspecified product</fullName>
    </submittedName>
</protein>
<dbReference type="eggNOG" id="ENOG502QZS7">
    <property type="taxonomic scope" value="Eukaryota"/>
</dbReference>
<feature type="region of interest" description="Disordered" evidence="2">
    <location>
        <begin position="203"/>
        <end position="321"/>
    </location>
</feature>
<gene>
    <name evidence="4" type="ORF">BN1204_045580</name>
    <name evidence="3" type="ORF">NCLIV_045580</name>
</gene>
<accession>F0VLJ7</accession>
<feature type="region of interest" description="Disordered" evidence="2">
    <location>
        <begin position="1362"/>
        <end position="1396"/>
    </location>
</feature>
<evidence type="ECO:0000313" key="3">
    <source>
        <dbReference type="EMBL" id="CBZ54125.1"/>
    </source>
</evidence>
<dbReference type="EMBL" id="FR823391">
    <property type="protein sequence ID" value="CBZ54125.1"/>
    <property type="molecule type" value="Genomic_DNA"/>
</dbReference>
<feature type="compositionally biased region" description="Polar residues" evidence="2">
    <location>
        <begin position="1896"/>
        <end position="1918"/>
    </location>
</feature>
<feature type="region of interest" description="Disordered" evidence="2">
    <location>
        <begin position="1668"/>
        <end position="1713"/>
    </location>
</feature>